<dbReference type="Pfam" id="PF12698">
    <property type="entry name" value="ABC2_membrane_3"/>
    <property type="match status" value="2"/>
</dbReference>
<dbReference type="PANTHER" id="PTHR43077">
    <property type="entry name" value="TRANSPORT PERMEASE YVFS-RELATED"/>
    <property type="match status" value="1"/>
</dbReference>
<feature type="transmembrane region" description="Helical" evidence="5">
    <location>
        <begin position="612"/>
        <end position="635"/>
    </location>
</feature>
<feature type="transmembrane region" description="Helical" evidence="5">
    <location>
        <begin position="542"/>
        <end position="562"/>
    </location>
</feature>
<dbReference type="InterPro" id="IPR017501">
    <property type="entry name" value="Phage_infect_YhgE_C"/>
</dbReference>
<dbReference type="NCBIfam" id="TIGR03062">
    <property type="entry name" value="pip_yhgE_Cterm"/>
    <property type="match status" value="1"/>
</dbReference>
<organism evidence="7 8">
    <name type="scientific">Rossellomorea aquimaris</name>
    <dbReference type="NCBI Taxonomy" id="189382"/>
    <lineage>
        <taxon>Bacteria</taxon>
        <taxon>Bacillati</taxon>
        <taxon>Bacillota</taxon>
        <taxon>Bacilli</taxon>
        <taxon>Bacillales</taxon>
        <taxon>Bacillaceae</taxon>
        <taxon>Rossellomorea</taxon>
    </lineage>
</organism>
<dbReference type="Gene3D" id="3.40.1710.10">
    <property type="entry name" value="abc type-2 transporter like domain"/>
    <property type="match status" value="1"/>
</dbReference>
<dbReference type="InterPro" id="IPR013525">
    <property type="entry name" value="ABC2_TM"/>
</dbReference>
<protein>
    <submittedName>
        <fullName evidence="7">YhgE/Pip domain-containing protein</fullName>
    </submittedName>
</protein>
<evidence type="ECO:0000313" key="8">
    <source>
        <dbReference type="Proteomes" id="UP000324269"/>
    </source>
</evidence>
<dbReference type="Gene3D" id="1.10.287.950">
    <property type="entry name" value="Methyl-accepting chemotaxis protein"/>
    <property type="match status" value="1"/>
</dbReference>
<evidence type="ECO:0000256" key="3">
    <source>
        <dbReference type="ARBA" id="ARBA00022989"/>
    </source>
</evidence>
<feature type="domain" description="ABC-2 type transporter transmembrane" evidence="6">
    <location>
        <begin position="25"/>
        <end position="162"/>
    </location>
</feature>
<evidence type="ECO:0000259" key="6">
    <source>
        <dbReference type="Pfam" id="PF12698"/>
    </source>
</evidence>
<dbReference type="AlphaFoldDB" id="A0A5D4TYR7"/>
<dbReference type="Proteomes" id="UP000324269">
    <property type="component" value="Unassembled WGS sequence"/>
</dbReference>
<dbReference type="SUPFAM" id="SSF101967">
    <property type="entry name" value="Adhesin YadA, collagen-binding domain"/>
    <property type="match status" value="1"/>
</dbReference>
<dbReference type="NCBIfam" id="TIGR03057">
    <property type="entry name" value="xxxLxxG_by_4"/>
    <property type="match status" value="2"/>
</dbReference>
<proteinExistence type="predicted"/>
<feature type="transmembrane region" description="Helical" evidence="5">
    <location>
        <begin position="642"/>
        <end position="661"/>
    </location>
</feature>
<dbReference type="GO" id="GO:0016020">
    <property type="term" value="C:membrane"/>
    <property type="evidence" value="ECO:0007669"/>
    <property type="project" value="UniProtKB-SubCell"/>
</dbReference>
<evidence type="ECO:0000256" key="5">
    <source>
        <dbReference type="SAM" id="Phobius"/>
    </source>
</evidence>
<feature type="transmembrane region" description="Helical" evidence="5">
    <location>
        <begin position="20"/>
        <end position="42"/>
    </location>
</feature>
<evidence type="ECO:0000313" key="7">
    <source>
        <dbReference type="EMBL" id="TYS85495.1"/>
    </source>
</evidence>
<gene>
    <name evidence="7" type="ORF">FZC85_10960</name>
</gene>
<feature type="domain" description="ABC-2 type transporter transmembrane" evidence="6">
    <location>
        <begin position="513"/>
        <end position="714"/>
    </location>
</feature>
<dbReference type="RefSeq" id="WP_148968365.1">
    <property type="nucleotide sequence ID" value="NZ_JBNIKW010000004.1"/>
</dbReference>
<evidence type="ECO:0000256" key="4">
    <source>
        <dbReference type="ARBA" id="ARBA00023136"/>
    </source>
</evidence>
<dbReference type="OrthoDB" id="9811483at2"/>
<evidence type="ECO:0000256" key="2">
    <source>
        <dbReference type="ARBA" id="ARBA00022692"/>
    </source>
</evidence>
<feature type="transmembrane region" description="Helical" evidence="5">
    <location>
        <begin position="582"/>
        <end position="606"/>
    </location>
</feature>
<reference evidence="7 8" key="1">
    <citation type="submission" date="2019-08" db="EMBL/GenBank/DDBJ databases">
        <title>Bacillus genomes from the desert of Cuatro Cienegas, Coahuila.</title>
        <authorList>
            <person name="Olmedo-Alvarez G."/>
        </authorList>
    </citation>
    <scope>NUCLEOTIDE SEQUENCE [LARGE SCALE GENOMIC DNA]</scope>
    <source>
        <strain evidence="7 8">CH87b_3T</strain>
    </source>
</reference>
<dbReference type="NCBIfam" id="TIGR03061">
    <property type="entry name" value="pip_yhgE_Nterm"/>
    <property type="match status" value="1"/>
</dbReference>
<dbReference type="EMBL" id="VTEZ01000003">
    <property type="protein sequence ID" value="TYS85495.1"/>
    <property type="molecule type" value="Genomic_DNA"/>
</dbReference>
<keyword evidence="3 5" id="KW-1133">Transmembrane helix</keyword>
<dbReference type="GO" id="GO:0140359">
    <property type="term" value="F:ABC-type transporter activity"/>
    <property type="evidence" value="ECO:0007669"/>
    <property type="project" value="InterPro"/>
</dbReference>
<keyword evidence="2 5" id="KW-0812">Transmembrane</keyword>
<comment type="caution">
    <text evidence="7">The sequence shown here is derived from an EMBL/GenBank/DDBJ whole genome shotgun (WGS) entry which is preliminary data.</text>
</comment>
<name>A0A5D4TYR7_9BACI</name>
<accession>A0A5D4TYR7</accession>
<feature type="transmembrane region" description="Helical" evidence="5">
    <location>
        <begin position="700"/>
        <end position="722"/>
    </location>
</feature>
<evidence type="ECO:0000256" key="1">
    <source>
        <dbReference type="ARBA" id="ARBA00004141"/>
    </source>
</evidence>
<dbReference type="PANTHER" id="PTHR43077:SF5">
    <property type="entry name" value="PHAGE INFECTION PROTEIN"/>
    <property type="match status" value="1"/>
</dbReference>
<keyword evidence="4 5" id="KW-0472">Membrane</keyword>
<dbReference type="InterPro" id="IPR017500">
    <property type="entry name" value="Phage_infect_YhgE_N"/>
</dbReference>
<dbReference type="InterPro" id="IPR023908">
    <property type="entry name" value="xxxLxxG_rpt"/>
</dbReference>
<dbReference type="InterPro" id="IPR011049">
    <property type="entry name" value="Serralysin-like_metalloprot_C"/>
</dbReference>
<dbReference type="InterPro" id="IPR051328">
    <property type="entry name" value="T7SS_ABC-Transporter"/>
</dbReference>
<sequence length="732" mass="78017">MKNSFIGSEFKAIFKNKKLLIPILAVLFIPVLYSGMFLWAFWDPYEQLSDLPVAVVNSDNGAEFDGKELHIGDDLVDKLKESDQFDFHFIDKEEGYKNLEKQDYYMLVEIPEDFSENGTTLLEDNPKKLSLKYVPNESFNFLSAQIGDTAMKEIKASLSKSVSETYAETMFDKIKEMGDGYQTASDKAGEINNGAIDLSQGANKLKDNLAVLAEKNVEMNDGVAKTRAGAAELAKGSIELSDGVGVMNDKSQQLYEGTKDVQSGIDALADGIDKSKAGLEQVDAGLNSAVDNTAKLHAGSQNLAEKIGTLQGGADSAKAGAQAIGAGATKLEEQLAPFMGSLPEEKQNELQAAIDQIKQGATGLQTGTGALSTGASELQKGANSLAGGIGELNKGQMKLQGGIDQLVSGSAQLDQGSNQLQAGQGEIVKNFGILNDKLGEVYQGTVSVASGANELSTGLNRVYNGSTQLTDGSKKLADGSTELAEGSTKLSDGTTEYETKLKDAAKEANSVKANGDTYDMMAAPVDVKNEKINHVPNYGTGFAPYFLSLGLFVGALLISIVYPLKEPANRPSSGMSWFMGKFTVLTAVGIIQSLIAAGILLLGLGLEVESVPLFLLSTIITSLTFLALIQMLVTILGDPGRFVAIIILILQLTTSAGTFPLELIPTALQPISALLPMTYSVAAFKAVISSGDFAFMWQNLFILLGYFVVFVAMTSVFFVGLFKKQYTKTVEA</sequence>
<comment type="subcellular location">
    <subcellularLocation>
        <location evidence="1">Membrane</location>
        <topology evidence="1">Multi-pass membrane protein</topology>
    </subcellularLocation>
</comment>